<proteinExistence type="predicted"/>
<feature type="transmembrane region" description="Helical" evidence="1">
    <location>
        <begin position="425"/>
        <end position="445"/>
    </location>
</feature>
<feature type="transmembrane region" description="Helical" evidence="1">
    <location>
        <begin position="80"/>
        <end position="97"/>
    </location>
</feature>
<evidence type="ECO:0000313" key="2">
    <source>
        <dbReference type="EMBL" id="MVX56007.1"/>
    </source>
</evidence>
<dbReference type="Proteomes" id="UP000472580">
    <property type="component" value="Unassembled WGS sequence"/>
</dbReference>
<dbReference type="OrthoDB" id="8556356at2"/>
<gene>
    <name evidence="2" type="ORF">E5987_02135</name>
</gene>
<feature type="transmembrane region" description="Helical" evidence="1">
    <location>
        <begin position="323"/>
        <end position="342"/>
    </location>
</feature>
<reference evidence="2 3" key="1">
    <citation type="submission" date="2019-12" db="EMBL/GenBank/DDBJ databases">
        <title>Microbes associate with the intestines of laboratory mice.</title>
        <authorList>
            <person name="Navarre W."/>
            <person name="Wong E."/>
        </authorList>
    </citation>
    <scope>NUCLEOTIDE SEQUENCE [LARGE SCALE GENOMIC DNA]</scope>
    <source>
        <strain evidence="2 3">NM82_D38</strain>
    </source>
</reference>
<evidence type="ECO:0000313" key="3">
    <source>
        <dbReference type="Proteomes" id="UP000472580"/>
    </source>
</evidence>
<feature type="transmembrane region" description="Helical" evidence="1">
    <location>
        <begin position="173"/>
        <end position="196"/>
    </location>
</feature>
<sequence>MITTNSSPASVNESEARKLPRWLLFAVLIAFVLPLFFSSDVWSGRSLSSFGVAWNMANGSFSDWLMPNINDVPVADAGPLSYWLEAISILLFGRIFGDVAAYHIAAGLWFAITTASIWYTAYSLASRDEALPLKFVFASEVHQRDYARALADIAVLMTVGTYGLIAAFHELSVVTAVLAFSSFVLFCVVISLRYLWTGSILAGLSLGAIALCSSPGVGLWCALAAWVAIICTPDYTSRTKRTIVTLASAFSTAMIWPALVFLAYPAEGYHWFGSWLGLSTSAFAPLALTDYPWLIKNLIWLTFPLWPLAIWGVYSWRNQIHQAPVAIPLSFFLVALCSVLFTGTEANSTILCIVPSLAILAAFGIVSLKHSEENVLDTYAIVVYTLAIGAVWFYFYAWTQGEPEKMAYSLTRLAPNITEHGTSGILLILALVMTVAWLALVFWRLFRRPIYIWRGALLNGAGLTAVWVIVMSLFVSLIDGASSMQPIADSAAKALAAEGAKSGTVAQYNLTKSDIAAFNYWGGISFNEEEQPEWVVASVNADSEEAPESLSDYRAVKVIEGRPRSGKQFLILQKVAD</sequence>
<organism evidence="2 3">
    <name type="scientific">Parasutterella muris</name>
    <dbReference type="NCBI Taxonomy" id="2565572"/>
    <lineage>
        <taxon>Bacteria</taxon>
        <taxon>Pseudomonadati</taxon>
        <taxon>Pseudomonadota</taxon>
        <taxon>Betaproteobacteria</taxon>
        <taxon>Burkholderiales</taxon>
        <taxon>Sutterellaceae</taxon>
        <taxon>Parasutterella</taxon>
    </lineage>
</organism>
<feature type="transmembrane region" description="Helical" evidence="1">
    <location>
        <begin position="243"/>
        <end position="264"/>
    </location>
</feature>
<dbReference type="RefSeq" id="WP_160334443.1">
    <property type="nucleotide sequence ID" value="NZ_CALPCR010000005.1"/>
</dbReference>
<accession>A0A6L6YES7</accession>
<comment type="caution">
    <text evidence="2">The sequence shown here is derived from an EMBL/GenBank/DDBJ whole genome shotgun (WGS) entry which is preliminary data.</text>
</comment>
<keyword evidence="3" id="KW-1185">Reference proteome</keyword>
<feature type="transmembrane region" description="Helical" evidence="1">
    <location>
        <begin position="146"/>
        <end position="166"/>
    </location>
</feature>
<keyword evidence="1" id="KW-0812">Transmembrane</keyword>
<feature type="transmembrane region" description="Helical" evidence="1">
    <location>
        <begin position="348"/>
        <end position="366"/>
    </location>
</feature>
<feature type="transmembrane region" description="Helical" evidence="1">
    <location>
        <begin position="21"/>
        <end position="39"/>
    </location>
</feature>
<protein>
    <recommendedName>
        <fullName evidence="4">Glycosyltransferase</fullName>
    </recommendedName>
</protein>
<evidence type="ECO:0008006" key="4">
    <source>
        <dbReference type="Google" id="ProtNLM"/>
    </source>
</evidence>
<feature type="transmembrane region" description="Helical" evidence="1">
    <location>
        <begin position="457"/>
        <end position="478"/>
    </location>
</feature>
<dbReference type="AlphaFoldDB" id="A0A6L6YES7"/>
<keyword evidence="1" id="KW-1133">Transmembrane helix</keyword>
<feature type="transmembrane region" description="Helical" evidence="1">
    <location>
        <begin position="298"/>
        <end position="316"/>
    </location>
</feature>
<feature type="transmembrane region" description="Helical" evidence="1">
    <location>
        <begin position="104"/>
        <end position="126"/>
    </location>
</feature>
<feature type="transmembrane region" description="Helical" evidence="1">
    <location>
        <begin position="378"/>
        <end position="398"/>
    </location>
</feature>
<dbReference type="EMBL" id="WSRP01000004">
    <property type="protein sequence ID" value="MVX56007.1"/>
    <property type="molecule type" value="Genomic_DNA"/>
</dbReference>
<name>A0A6L6YES7_9BURK</name>
<evidence type="ECO:0000256" key="1">
    <source>
        <dbReference type="SAM" id="Phobius"/>
    </source>
</evidence>
<keyword evidence="1" id="KW-0472">Membrane</keyword>
<feature type="transmembrane region" description="Helical" evidence="1">
    <location>
        <begin position="208"/>
        <end position="231"/>
    </location>
</feature>